<organism evidence="1 2">
    <name type="scientific">Streptomyces hoynatensis</name>
    <dbReference type="NCBI Taxonomy" id="1141874"/>
    <lineage>
        <taxon>Bacteria</taxon>
        <taxon>Bacillati</taxon>
        <taxon>Actinomycetota</taxon>
        <taxon>Actinomycetes</taxon>
        <taxon>Kitasatosporales</taxon>
        <taxon>Streptomycetaceae</taxon>
        <taxon>Streptomyces</taxon>
    </lineage>
</organism>
<gene>
    <name evidence="1" type="ORF">D7294_17025</name>
</gene>
<reference evidence="1 2" key="1">
    <citation type="journal article" date="2014" name="Int. J. Syst. Evol. Microbiol.">
        <title>Streptomyces hoynatensis sp. nov., isolated from deep marine sediment.</title>
        <authorList>
            <person name="Veyisoglu A."/>
            <person name="Sahin N."/>
        </authorList>
    </citation>
    <scope>NUCLEOTIDE SEQUENCE [LARGE SCALE GENOMIC DNA]</scope>
    <source>
        <strain evidence="1 2">KCTC 29097</strain>
    </source>
</reference>
<sequence length="140" mass="15554">MPKPTAVARIVKLTPPKIKRRPSDRQRAREFARSVEEGRVYYVVDLLVGGPDAGTRVVSERQFTKKPLVGLMSGSCSPEQLWLQYGRVYTDRGHPDIRRLPTTVEMAEEAEKIGAGMLNSPGWAEAIGQAGAGTRFRSTW</sequence>
<comment type="caution">
    <text evidence="1">The sequence shown here is derived from an EMBL/GenBank/DDBJ whole genome shotgun (WGS) entry which is preliminary data.</text>
</comment>
<name>A0A3A9YXK5_9ACTN</name>
<dbReference type="OrthoDB" id="4244345at2"/>
<dbReference type="Proteomes" id="UP000272474">
    <property type="component" value="Unassembled WGS sequence"/>
</dbReference>
<keyword evidence="2" id="KW-1185">Reference proteome</keyword>
<evidence type="ECO:0000313" key="1">
    <source>
        <dbReference type="EMBL" id="RKN40791.1"/>
    </source>
</evidence>
<proteinExistence type="predicted"/>
<protein>
    <submittedName>
        <fullName evidence="1">Uncharacterized protein</fullName>
    </submittedName>
</protein>
<dbReference type="EMBL" id="RBAL01000009">
    <property type="protein sequence ID" value="RKN40791.1"/>
    <property type="molecule type" value="Genomic_DNA"/>
</dbReference>
<dbReference type="RefSeq" id="WP_120680590.1">
    <property type="nucleotide sequence ID" value="NZ_RBAL01000009.1"/>
</dbReference>
<dbReference type="AlphaFoldDB" id="A0A3A9YXK5"/>
<accession>A0A3A9YXK5</accession>
<evidence type="ECO:0000313" key="2">
    <source>
        <dbReference type="Proteomes" id="UP000272474"/>
    </source>
</evidence>